<comment type="similarity">
    <text evidence="1">Belongs to the LysR transcriptional regulatory family.</text>
</comment>
<dbReference type="RefSeq" id="WP_004094892.1">
    <property type="nucleotide sequence ID" value="NZ_AFGF01000072.1"/>
</dbReference>
<evidence type="ECO:0000256" key="1">
    <source>
        <dbReference type="ARBA" id="ARBA00009437"/>
    </source>
</evidence>
<proteinExistence type="inferred from homology"/>
<dbReference type="InterPro" id="IPR036388">
    <property type="entry name" value="WH-like_DNA-bd_sf"/>
</dbReference>
<dbReference type="GO" id="GO:0000976">
    <property type="term" value="F:transcription cis-regulatory region binding"/>
    <property type="evidence" value="ECO:0007669"/>
    <property type="project" value="TreeGrafter"/>
</dbReference>
<reference evidence="6 7" key="1">
    <citation type="journal article" date="2011" name="EMBO J.">
        <title>Structural diversity of bacterial flagellar motors.</title>
        <authorList>
            <person name="Chen S."/>
            <person name="Beeby M."/>
            <person name="Murphy G.E."/>
            <person name="Leadbetter J.R."/>
            <person name="Hendrixson D.R."/>
            <person name="Briegel A."/>
            <person name="Li Z."/>
            <person name="Shi J."/>
            <person name="Tocheva E.I."/>
            <person name="Muller A."/>
            <person name="Dobro M.J."/>
            <person name="Jensen G.J."/>
        </authorList>
    </citation>
    <scope>NUCLEOTIDE SEQUENCE [LARGE SCALE GENOMIC DNA]</scope>
    <source>
        <strain evidence="6 7">DSM 6540</strain>
    </source>
</reference>
<organism evidence="6 7">
    <name type="scientific">Acetonema longum DSM 6540</name>
    <dbReference type="NCBI Taxonomy" id="1009370"/>
    <lineage>
        <taxon>Bacteria</taxon>
        <taxon>Bacillati</taxon>
        <taxon>Bacillota</taxon>
        <taxon>Negativicutes</taxon>
        <taxon>Acetonemataceae</taxon>
        <taxon>Acetonema</taxon>
    </lineage>
</organism>
<dbReference type="STRING" id="1009370.ALO_09069"/>
<comment type="caution">
    <text evidence="6">The sequence shown here is derived from an EMBL/GenBank/DDBJ whole genome shotgun (WGS) entry which is preliminary data.</text>
</comment>
<dbReference type="InterPro" id="IPR000847">
    <property type="entry name" value="LysR_HTH_N"/>
</dbReference>
<accession>F7NIB5</accession>
<keyword evidence="7" id="KW-1185">Reference proteome</keyword>
<dbReference type="Gene3D" id="3.40.190.290">
    <property type="match status" value="1"/>
</dbReference>
<dbReference type="SUPFAM" id="SSF46785">
    <property type="entry name" value="Winged helix' DNA-binding domain"/>
    <property type="match status" value="1"/>
</dbReference>
<dbReference type="AlphaFoldDB" id="F7NIB5"/>
<evidence type="ECO:0000256" key="2">
    <source>
        <dbReference type="ARBA" id="ARBA00023015"/>
    </source>
</evidence>
<evidence type="ECO:0000256" key="4">
    <source>
        <dbReference type="ARBA" id="ARBA00023163"/>
    </source>
</evidence>
<name>F7NIB5_9FIRM</name>
<keyword evidence="4" id="KW-0804">Transcription</keyword>
<dbReference type="EMBL" id="AFGF01000072">
    <property type="protein sequence ID" value="EGO64221.1"/>
    <property type="molecule type" value="Genomic_DNA"/>
</dbReference>
<evidence type="ECO:0000256" key="3">
    <source>
        <dbReference type="ARBA" id="ARBA00023125"/>
    </source>
</evidence>
<dbReference type="GO" id="GO:0003700">
    <property type="term" value="F:DNA-binding transcription factor activity"/>
    <property type="evidence" value="ECO:0007669"/>
    <property type="project" value="InterPro"/>
</dbReference>
<dbReference type="Pfam" id="PF03466">
    <property type="entry name" value="LysR_substrate"/>
    <property type="match status" value="1"/>
</dbReference>
<dbReference type="Gene3D" id="1.10.10.10">
    <property type="entry name" value="Winged helix-like DNA-binding domain superfamily/Winged helix DNA-binding domain"/>
    <property type="match status" value="1"/>
</dbReference>
<sequence>MDFKELETFMKLLACGTYSLTAKELFISQPTVTTRIQALENELGVVLLKRSGKGYCPTEAGNVLAGYAEKILQMQDECLKTFSRMGLKSGVLRIGATALGTYILPDVTRKFKERYPDTKLFFAISNTSEALDSLKNGLVDVLVVPFSAGDEKKDEFHFIHVGHDSLVLVTSTENPIAKLKKVRIHDLRQERFIVREQGSYTRRIFEKWLHKNGFDSCNIAEIEQSEAIYRAVAQNAGISLLSTLSLRFRDPSIKALDAEGFPVLRQVYVVTRSNQKYDPLVSAFSIFVEEFMEEYEGYPAV</sequence>
<dbReference type="OrthoDB" id="63123at2"/>
<evidence type="ECO:0000259" key="5">
    <source>
        <dbReference type="PROSITE" id="PS50931"/>
    </source>
</evidence>
<keyword evidence="3" id="KW-0238">DNA-binding</keyword>
<dbReference type="eggNOG" id="COG0583">
    <property type="taxonomic scope" value="Bacteria"/>
</dbReference>
<gene>
    <name evidence="6" type="ORF">ALO_09069</name>
</gene>
<keyword evidence="2" id="KW-0805">Transcription regulation</keyword>
<dbReference type="InterPro" id="IPR005119">
    <property type="entry name" value="LysR_subst-bd"/>
</dbReference>
<evidence type="ECO:0000313" key="6">
    <source>
        <dbReference type="EMBL" id="EGO64221.1"/>
    </source>
</evidence>
<dbReference type="PRINTS" id="PR00039">
    <property type="entry name" value="HTHLYSR"/>
</dbReference>
<dbReference type="Proteomes" id="UP000003240">
    <property type="component" value="Unassembled WGS sequence"/>
</dbReference>
<dbReference type="SUPFAM" id="SSF53850">
    <property type="entry name" value="Periplasmic binding protein-like II"/>
    <property type="match status" value="1"/>
</dbReference>
<feature type="domain" description="HTH lysR-type" evidence="5">
    <location>
        <begin position="1"/>
        <end position="58"/>
    </location>
</feature>
<dbReference type="PANTHER" id="PTHR30126:SF40">
    <property type="entry name" value="HTH-TYPE TRANSCRIPTIONAL REGULATOR GLTR"/>
    <property type="match status" value="1"/>
</dbReference>
<protein>
    <submittedName>
        <fullName evidence="6">LysR family transcriptional regulator</fullName>
    </submittedName>
</protein>
<dbReference type="PANTHER" id="PTHR30126">
    <property type="entry name" value="HTH-TYPE TRANSCRIPTIONAL REGULATOR"/>
    <property type="match status" value="1"/>
</dbReference>
<dbReference type="Pfam" id="PF00126">
    <property type="entry name" value="HTH_1"/>
    <property type="match status" value="1"/>
</dbReference>
<evidence type="ECO:0000313" key="7">
    <source>
        <dbReference type="Proteomes" id="UP000003240"/>
    </source>
</evidence>
<dbReference type="InterPro" id="IPR036390">
    <property type="entry name" value="WH_DNA-bd_sf"/>
</dbReference>
<dbReference type="PROSITE" id="PS50931">
    <property type="entry name" value="HTH_LYSR"/>
    <property type="match status" value="1"/>
</dbReference>